<protein>
    <submittedName>
        <fullName evidence="2">Uncharacterized protein</fullName>
    </submittedName>
</protein>
<name>A0A0W0EYU6_MONRR</name>
<feature type="region of interest" description="Disordered" evidence="1">
    <location>
        <begin position="231"/>
        <end position="250"/>
    </location>
</feature>
<dbReference type="AlphaFoldDB" id="A0A0W0EYU6"/>
<evidence type="ECO:0000313" key="3">
    <source>
        <dbReference type="Proteomes" id="UP000054988"/>
    </source>
</evidence>
<feature type="compositionally biased region" description="Polar residues" evidence="1">
    <location>
        <begin position="138"/>
        <end position="147"/>
    </location>
</feature>
<feature type="compositionally biased region" description="Basic residues" evidence="1">
    <location>
        <begin position="22"/>
        <end position="43"/>
    </location>
</feature>
<feature type="region of interest" description="Disordered" evidence="1">
    <location>
        <begin position="1"/>
        <end position="177"/>
    </location>
</feature>
<sequence>MVTTRSQAAKRRQPAETNVTPRRSKRIASKKARSVLLARKGKGKAAIFPTPKSARTTKAKKSKYSFQVPPRPKSAGGGRRVRLATPLLDGSGQRGWPLTPKAPRKPTQSLPRPILKPNYPARLSAPSSSFNDDERMTLTPTAHNSHVGNHMPARDETPLLGSPSQHTRPSPHDFCDGIPGTWTRSPSGTRRLVVIPDDVSAEANRERESRKQTRYDEIFREQYDLLMKGREESDRNVRGMLRNSDAMDCD</sequence>
<comment type="caution">
    <text evidence="2">The sequence shown here is derived from an EMBL/GenBank/DDBJ whole genome shotgun (WGS) entry which is preliminary data.</text>
</comment>
<accession>A0A0W0EYU6</accession>
<dbReference type="Proteomes" id="UP000054988">
    <property type="component" value="Unassembled WGS sequence"/>
</dbReference>
<organism evidence="2 3">
    <name type="scientific">Moniliophthora roreri</name>
    <name type="common">Frosty pod rot fungus</name>
    <name type="synonym">Monilia roreri</name>
    <dbReference type="NCBI Taxonomy" id="221103"/>
    <lineage>
        <taxon>Eukaryota</taxon>
        <taxon>Fungi</taxon>
        <taxon>Dikarya</taxon>
        <taxon>Basidiomycota</taxon>
        <taxon>Agaricomycotina</taxon>
        <taxon>Agaricomycetes</taxon>
        <taxon>Agaricomycetidae</taxon>
        <taxon>Agaricales</taxon>
        <taxon>Marasmiineae</taxon>
        <taxon>Marasmiaceae</taxon>
        <taxon>Moniliophthora</taxon>
    </lineage>
</organism>
<evidence type="ECO:0000313" key="2">
    <source>
        <dbReference type="EMBL" id="KTB29238.1"/>
    </source>
</evidence>
<gene>
    <name evidence="2" type="ORF">WG66_18190</name>
</gene>
<proteinExistence type="predicted"/>
<reference evidence="2 3" key="1">
    <citation type="submission" date="2015-12" db="EMBL/GenBank/DDBJ databases">
        <title>Draft genome sequence of Moniliophthora roreri, the causal agent of frosty pod rot of cacao.</title>
        <authorList>
            <person name="Aime M.C."/>
            <person name="Diaz-Valderrama J.R."/>
            <person name="Kijpornyongpan T."/>
            <person name="Phillips-Mora W."/>
        </authorList>
    </citation>
    <scope>NUCLEOTIDE SEQUENCE [LARGE SCALE GENOMIC DNA]</scope>
    <source>
        <strain evidence="2 3">MCA 2952</strain>
    </source>
</reference>
<evidence type="ECO:0000256" key="1">
    <source>
        <dbReference type="SAM" id="MobiDB-lite"/>
    </source>
</evidence>
<dbReference type="EMBL" id="LATX01002442">
    <property type="protein sequence ID" value="KTB29238.1"/>
    <property type="molecule type" value="Genomic_DNA"/>
</dbReference>